<organism evidence="6 7">
    <name type="scientific">Vibrio albus</name>
    <dbReference type="NCBI Taxonomy" id="2200953"/>
    <lineage>
        <taxon>Bacteria</taxon>
        <taxon>Pseudomonadati</taxon>
        <taxon>Pseudomonadota</taxon>
        <taxon>Gammaproteobacteria</taxon>
        <taxon>Vibrionales</taxon>
        <taxon>Vibrionaceae</taxon>
        <taxon>Vibrio</taxon>
    </lineage>
</organism>
<evidence type="ECO:0000256" key="3">
    <source>
        <dbReference type="ARBA" id="ARBA00022181"/>
    </source>
</evidence>
<keyword evidence="4" id="KW-0732">Signal</keyword>
<dbReference type="Gene3D" id="3.40.50.2300">
    <property type="match status" value="2"/>
</dbReference>
<gene>
    <name evidence="6" type="ORF">DI392_10525</name>
</gene>
<dbReference type="InterPro" id="IPR025997">
    <property type="entry name" value="SBP_2_dom"/>
</dbReference>
<reference evidence="6 7" key="1">
    <citation type="submission" date="2018-05" db="EMBL/GenBank/DDBJ databases">
        <title>Vibrio limimaris sp. nov., isolated from marine sediment.</title>
        <authorList>
            <person name="Li C.-M."/>
        </authorList>
    </citation>
    <scope>NUCLEOTIDE SEQUENCE [LARGE SCALE GENOMIC DNA]</scope>
    <source>
        <strain evidence="6 7">E4404</strain>
    </source>
</reference>
<dbReference type="Pfam" id="PF13407">
    <property type="entry name" value="Peripla_BP_4"/>
    <property type="match status" value="1"/>
</dbReference>
<proteinExistence type="inferred from homology"/>
<dbReference type="AlphaFoldDB" id="A0A2U3B998"/>
<sequence>MLDGKHTGEDRVMRIPKFFMVLSLLVTLFTPWAAQAEKNLAVIVSGSELRPFWADVILGAQKAGEELGYQLYIRGTINDKDSEGQRVILNRFVDEHNSVGVVIAPSDPSRNKDVALLKARGIPTVYIDRDTGGVRVASVTTDNYAAGQLAAEKMSEALGGKGNVALFRLQEGVASTDARESGFIYGAKERGLKIVAEPYLGTRVGDARAISRRVLYSIDNLDGIFTPNDTTTIGTIIAREVIKKHKNVVHIGFDEDPFIMESLHRGKLEGYITQSPYEMGYQGVYAVHQALLGNESINNVNTPVVYIDE</sequence>
<dbReference type="EMBL" id="QFWT01000005">
    <property type="protein sequence ID" value="PWI33284.1"/>
    <property type="molecule type" value="Genomic_DNA"/>
</dbReference>
<comment type="similarity">
    <text evidence="2">Belongs to the bacterial solute-binding protein 2 family.</text>
</comment>
<dbReference type="InterPro" id="IPR028082">
    <property type="entry name" value="Peripla_BP_I"/>
</dbReference>
<feature type="domain" description="Periplasmic binding protein" evidence="5">
    <location>
        <begin position="41"/>
        <end position="294"/>
    </location>
</feature>
<evidence type="ECO:0000313" key="7">
    <source>
        <dbReference type="Proteomes" id="UP000245362"/>
    </source>
</evidence>
<evidence type="ECO:0000256" key="2">
    <source>
        <dbReference type="ARBA" id="ARBA00007639"/>
    </source>
</evidence>
<evidence type="ECO:0000259" key="5">
    <source>
        <dbReference type="Pfam" id="PF13407"/>
    </source>
</evidence>
<dbReference type="OrthoDB" id="6196975at2"/>
<dbReference type="GO" id="GO:0030246">
    <property type="term" value="F:carbohydrate binding"/>
    <property type="evidence" value="ECO:0007669"/>
    <property type="project" value="UniProtKB-ARBA"/>
</dbReference>
<dbReference type="PANTHER" id="PTHR46847:SF1">
    <property type="entry name" value="D-ALLOSE-BINDING PERIPLASMIC PROTEIN-RELATED"/>
    <property type="match status" value="1"/>
</dbReference>
<protein>
    <recommendedName>
        <fullName evidence="3">Autoinducer 2-binding periplasmic protein LuxP</fullName>
    </recommendedName>
</protein>
<evidence type="ECO:0000256" key="4">
    <source>
        <dbReference type="ARBA" id="ARBA00022729"/>
    </source>
</evidence>
<name>A0A2U3B998_9VIBR</name>
<evidence type="ECO:0000256" key="1">
    <source>
        <dbReference type="ARBA" id="ARBA00004196"/>
    </source>
</evidence>
<comment type="subcellular location">
    <subcellularLocation>
        <location evidence="1">Cell envelope</location>
    </subcellularLocation>
</comment>
<dbReference type="GO" id="GO:0030313">
    <property type="term" value="C:cell envelope"/>
    <property type="evidence" value="ECO:0007669"/>
    <property type="project" value="UniProtKB-SubCell"/>
</dbReference>
<evidence type="ECO:0000313" key="6">
    <source>
        <dbReference type="EMBL" id="PWI33284.1"/>
    </source>
</evidence>
<dbReference type="SUPFAM" id="SSF53822">
    <property type="entry name" value="Periplasmic binding protein-like I"/>
    <property type="match status" value="1"/>
</dbReference>
<keyword evidence="7" id="KW-1185">Reference proteome</keyword>
<dbReference type="PANTHER" id="PTHR46847">
    <property type="entry name" value="D-ALLOSE-BINDING PERIPLASMIC PROTEIN-RELATED"/>
    <property type="match status" value="1"/>
</dbReference>
<comment type="caution">
    <text evidence="6">The sequence shown here is derived from an EMBL/GenBank/DDBJ whole genome shotgun (WGS) entry which is preliminary data.</text>
</comment>
<accession>A0A2U3B998</accession>
<dbReference type="Proteomes" id="UP000245362">
    <property type="component" value="Unassembled WGS sequence"/>
</dbReference>
<dbReference type="GO" id="GO:0055085">
    <property type="term" value="P:transmembrane transport"/>
    <property type="evidence" value="ECO:0007669"/>
    <property type="project" value="UniProtKB-ARBA"/>
</dbReference>